<dbReference type="Pfam" id="PF14111">
    <property type="entry name" value="DUF4283"/>
    <property type="match status" value="1"/>
</dbReference>
<dbReference type="Proteomes" id="UP001415857">
    <property type="component" value="Unassembled WGS sequence"/>
</dbReference>
<evidence type="ECO:0008006" key="6">
    <source>
        <dbReference type="Google" id="ProtNLM"/>
    </source>
</evidence>
<feature type="region of interest" description="Disordered" evidence="1">
    <location>
        <begin position="221"/>
        <end position="273"/>
    </location>
</feature>
<evidence type="ECO:0000256" key="1">
    <source>
        <dbReference type="SAM" id="MobiDB-lite"/>
    </source>
</evidence>
<protein>
    <recommendedName>
        <fullName evidence="6">DUF4283 domain-containing protein</fullName>
    </recommendedName>
</protein>
<dbReference type="InterPro" id="IPR025558">
    <property type="entry name" value="DUF4283"/>
</dbReference>
<sequence length="457" mass="50858">MPEILSTDSSLFIFKFTNPSAMEWILESGPWFIGGKPLILRKWCPKMEMVKPHLKEIPIWVKLFNVPPKYWTDEGMSYVASGVGVPLYLDYPTETRTRLSFARACVEVFVDLDLPASFELHMGDGSVNVVGAKYPWKPQPTEANGPGLATPADLQDGHNDPLPELSVDSELFIPVDSTSVPSLASAGPVVTSGASDTLATNQFQLLSASVVKEEACFVSPARVSPTSKSESSPENVFKHRDLRVDEVEKKSKNNKKKKRSNKKTTPQQNNSSVVPLGMAGGIIYDAALPSSTKISLPTLFPNSDRKDKVCCLPASDKIFSTSSAWNCIRARGVDMNWHKLVWFPKAIRKHAFISWLAILDRMPTFDKLSAWGLTNNVTCVFCNQHVESRDHLFFACHVTAAIWGRVLGLCCFHRSPRTWLNELNWSIPGSNGKSFCSSIKKLAWASTIYNIWFERNG</sequence>
<feature type="compositionally biased region" description="Polar residues" evidence="1">
    <location>
        <begin position="264"/>
        <end position="273"/>
    </location>
</feature>
<dbReference type="InterPro" id="IPR040256">
    <property type="entry name" value="At4g02000-like"/>
</dbReference>
<dbReference type="EMBL" id="JBBPBK010000015">
    <property type="protein sequence ID" value="KAK9269519.1"/>
    <property type="molecule type" value="Genomic_DNA"/>
</dbReference>
<dbReference type="InterPro" id="IPR026960">
    <property type="entry name" value="RVT-Znf"/>
</dbReference>
<feature type="compositionally biased region" description="Basic and acidic residues" evidence="1">
    <location>
        <begin position="236"/>
        <end position="251"/>
    </location>
</feature>
<feature type="compositionally biased region" description="Polar residues" evidence="1">
    <location>
        <begin position="224"/>
        <end position="234"/>
    </location>
</feature>
<organism evidence="4 5">
    <name type="scientific">Liquidambar formosana</name>
    <name type="common">Formosan gum</name>
    <dbReference type="NCBI Taxonomy" id="63359"/>
    <lineage>
        <taxon>Eukaryota</taxon>
        <taxon>Viridiplantae</taxon>
        <taxon>Streptophyta</taxon>
        <taxon>Embryophyta</taxon>
        <taxon>Tracheophyta</taxon>
        <taxon>Spermatophyta</taxon>
        <taxon>Magnoliopsida</taxon>
        <taxon>eudicotyledons</taxon>
        <taxon>Gunneridae</taxon>
        <taxon>Pentapetalae</taxon>
        <taxon>Saxifragales</taxon>
        <taxon>Altingiaceae</taxon>
        <taxon>Liquidambar</taxon>
    </lineage>
</organism>
<gene>
    <name evidence="4" type="ORF">L1049_001295</name>
</gene>
<feature type="domain" description="Reverse transcriptase zinc-binding" evidence="2">
    <location>
        <begin position="319"/>
        <end position="403"/>
    </location>
</feature>
<reference evidence="4 5" key="1">
    <citation type="journal article" date="2024" name="Plant J.">
        <title>Genome sequences and population genomics reveal climatic adaptation and genomic divergence between two closely related sweetgum species.</title>
        <authorList>
            <person name="Xu W.Q."/>
            <person name="Ren C.Q."/>
            <person name="Zhang X.Y."/>
            <person name="Comes H.P."/>
            <person name="Liu X.H."/>
            <person name="Li Y.G."/>
            <person name="Kettle C.J."/>
            <person name="Jalonen R."/>
            <person name="Gaisberger H."/>
            <person name="Ma Y.Z."/>
            <person name="Qiu Y.X."/>
        </authorList>
    </citation>
    <scope>NUCLEOTIDE SEQUENCE [LARGE SCALE GENOMIC DNA]</scope>
    <source>
        <strain evidence="4">Hangzhou</strain>
    </source>
</reference>
<keyword evidence="5" id="KW-1185">Reference proteome</keyword>
<evidence type="ECO:0000313" key="5">
    <source>
        <dbReference type="Proteomes" id="UP001415857"/>
    </source>
</evidence>
<accession>A0AAP0R637</accession>
<evidence type="ECO:0000259" key="3">
    <source>
        <dbReference type="Pfam" id="PF14111"/>
    </source>
</evidence>
<dbReference type="AlphaFoldDB" id="A0AAP0R637"/>
<dbReference type="Pfam" id="PF13966">
    <property type="entry name" value="zf-RVT"/>
    <property type="match status" value="1"/>
</dbReference>
<feature type="compositionally biased region" description="Basic residues" evidence="1">
    <location>
        <begin position="252"/>
        <end position="262"/>
    </location>
</feature>
<dbReference type="PANTHER" id="PTHR31286:SF165">
    <property type="entry name" value="DUF4283 DOMAIN-CONTAINING PROTEIN"/>
    <property type="match status" value="1"/>
</dbReference>
<proteinExistence type="predicted"/>
<evidence type="ECO:0000313" key="4">
    <source>
        <dbReference type="EMBL" id="KAK9269519.1"/>
    </source>
</evidence>
<name>A0AAP0R637_LIQFO</name>
<evidence type="ECO:0000259" key="2">
    <source>
        <dbReference type="Pfam" id="PF13966"/>
    </source>
</evidence>
<dbReference type="PANTHER" id="PTHR31286">
    <property type="entry name" value="GLYCINE-RICH CELL WALL STRUCTURAL PROTEIN 1.8-LIKE"/>
    <property type="match status" value="1"/>
</dbReference>
<feature type="region of interest" description="Disordered" evidence="1">
    <location>
        <begin position="140"/>
        <end position="165"/>
    </location>
</feature>
<comment type="caution">
    <text evidence="4">The sequence shown here is derived from an EMBL/GenBank/DDBJ whole genome shotgun (WGS) entry which is preliminary data.</text>
</comment>
<feature type="domain" description="DUF4283" evidence="3">
    <location>
        <begin position="4"/>
        <end position="47"/>
    </location>
</feature>